<dbReference type="Proteomes" id="UP000504636">
    <property type="component" value="Unplaced"/>
</dbReference>
<keyword evidence="2" id="KW-1185">Reference proteome</keyword>
<sequence>MNFIGFTPETAVQIFNNYYTRPDPDQNCYNFLDHGTGHTLTLYHHQYDDWDPARPMTLIGLTTEFQSALLDPDFAAILRTETLVHWIDNTLHARWATFIDLTMRLKAHAARLLTAQRNASVDTTDEHQCEYAEKTAEMWRAWAARRDRYAESWLIQVQVPQEVVDGVPQVELEHGEEWKEYVRACRKCMRPRIGSEVEGYEKLELIKGHVYTNDVVVISRAEIEEIGEENVLRVEEEEIVATQWCFLRELEDRECRLEKAMRGKVWIDVKGPEWLFGESP</sequence>
<gene>
    <name evidence="1 3" type="ORF">BDZ99DRAFT_576970</name>
</gene>
<reference evidence="3" key="2">
    <citation type="submission" date="2020-04" db="EMBL/GenBank/DDBJ databases">
        <authorList>
            <consortium name="NCBI Genome Project"/>
        </authorList>
    </citation>
    <scope>NUCLEOTIDE SEQUENCE</scope>
    <source>
        <strain evidence="3">CBS 304.34</strain>
    </source>
</reference>
<proteinExistence type="predicted"/>
<evidence type="ECO:0000313" key="3">
    <source>
        <dbReference type="RefSeq" id="XP_033569234.1"/>
    </source>
</evidence>
<dbReference type="GeneID" id="54469526"/>
<evidence type="ECO:0000313" key="2">
    <source>
        <dbReference type="Proteomes" id="UP000504636"/>
    </source>
</evidence>
<reference evidence="3" key="3">
    <citation type="submission" date="2025-04" db="UniProtKB">
        <authorList>
            <consortium name="RefSeq"/>
        </authorList>
    </citation>
    <scope>IDENTIFICATION</scope>
    <source>
        <strain evidence="3">CBS 304.34</strain>
    </source>
</reference>
<dbReference type="EMBL" id="MU003724">
    <property type="protein sequence ID" value="KAF2802270.1"/>
    <property type="molecule type" value="Genomic_DNA"/>
</dbReference>
<accession>A0A6A6Y0U9</accession>
<organism evidence="1">
    <name type="scientific">Mytilinidion resinicola</name>
    <dbReference type="NCBI Taxonomy" id="574789"/>
    <lineage>
        <taxon>Eukaryota</taxon>
        <taxon>Fungi</taxon>
        <taxon>Dikarya</taxon>
        <taxon>Ascomycota</taxon>
        <taxon>Pezizomycotina</taxon>
        <taxon>Dothideomycetes</taxon>
        <taxon>Pleosporomycetidae</taxon>
        <taxon>Mytilinidiales</taxon>
        <taxon>Mytilinidiaceae</taxon>
        <taxon>Mytilinidion</taxon>
    </lineage>
</organism>
<dbReference type="OrthoDB" id="3762912at2759"/>
<protein>
    <submittedName>
        <fullName evidence="1 3">Uncharacterized protein</fullName>
    </submittedName>
</protein>
<dbReference type="AlphaFoldDB" id="A0A6A6Y0U9"/>
<evidence type="ECO:0000313" key="1">
    <source>
        <dbReference type="EMBL" id="KAF2802270.1"/>
    </source>
</evidence>
<reference evidence="1 3" key="1">
    <citation type="journal article" date="2020" name="Stud. Mycol.">
        <title>101 Dothideomycetes genomes: a test case for predicting lifestyles and emergence of pathogens.</title>
        <authorList>
            <person name="Haridas S."/>
            <person name="Albert R."/>
            <person name="Binder M."/>
            <person name="Bloem J."/>
            <person name="Labutti K."/>
            <person name="Salamov A."/>
            <person name="Andreopoulos B."/>
            <person name="Baker S."/>
            <person name="Barry K."/>
            <person name="Bills G."/>
            <person name="Bluhm B."/>
            <person name="Cannon C."/>
            <person name="Castanera R."/>
            <person name="Culley D."/>
            <person name="Daum C."/>
            <person name="Ezra D."/>
            <person name="Gonzalez J."/>
            <person name="Henrissat B."/>
            <person name="Kuo A."/>
            <person name="Liang C."/>
            <person name="Lipzen A."/>
            <person name="Lutzoni F."/>
            <person name="Magnuson J."/>
            <person name="Mondo S."/>
            <person name="Nolan M."/>
            <person name="Ohm R."/>
            <person name="Pangilinan J."/>
            <person name="Park H.-J."/>
            <person name="Ramirez L."/>
            <person name="Alfaro M."/>
            <person name="Sun H."/>
            <person name="Tritt A."/>
            <person name="Yoshinaga Y."/>
            <person name="Zwiers L.-H."/>
            <person name="Turgeon B."/>
            <person name="Goodwin S."/>
            <person name="Spatafora J."/>
            <person name="Crous P."/>
            <person name="Grigoriev I."/>
        </authorList>
    </citation>
    <scope>NUCLEOTIDE SEQUENCE</scope>
    <source>
        <strain evidence="1 3">CBS 304.34</strain>
    </source>
</reference>
<name>A0A6A6Y0U9_9PEZI</name>
<dbReference type="RefSeq" id="XP_033569234.1">
    <property type="nucleotide sequence ID" value="XM_033728633.1"/>
</dbReference>